<evidence type="ECO:0000313" key="5">
    <source>
        <dbReference type="EMBL" id="PWN91741.1"/>
    </source>
</evidence>
<dbReference type="GO" id="GO:0005634">
    <property type="term" value="C:nucleus"/>
    <property type="evidence" value="ECO:0007669"/>
    <property type="project" value="TreeGrafter"/>
</dbReference>
<dbReference type="Gene3D" id="1.10.720.30">
    <property type="entry name" value="SAP domain"/>
    <property type="match status" value="1"/>
</dbReference>
<dbReference type="Proteomes" id="UP000245768">
    <property type="component" value="Unassembled WGS sequence"/>
</dbReference>
<feature type="region of interest" description="Disordered" evidence="3">
    <location>
        <begin position="1"/>
        <end position="21"/>
    </location>
</feature>
<feature type="compositionally biased region" description="Low complexity" evidence="3">
    <location>
        <begin position="248"/>
        <end position="262"/>
    </location>
</feature>
<dbReference type="PROSITE" id="PS50800">
    <property type="entry name" value="SAP"/>
    <property type="match status" value="1"/>
</dbReference>
<dbReference type="SMART" id="SM00513">
    <property type="entry name" value="SAP"/>
    <property type="match status" value="1"/>
</dbReference>
<dbReference type="SUPFAM" id="SSF68906">
    <property type="entry name" value="SAP domain"/>
    <property type="match status" value="1"/>
</dbReference>
<dbReference type="InParanoid" id="A0A316YR81"/>
<accession>A0A316YR81</accession>
<dbReference type="InterPro" id="IPR052240">
    <property type="entry name" value="SAP_domain_ribonucleoprotein"/>
</dbReference>
<keyword evidence="6" id="KW-1185">Reference proteome</keyword>
<gene>
    <name evidence="5" type="ORF">FA10DRAFT_300327</name>
</gene>
<feature type="compositionally biased region" description="Basic and acidic residues" evidence="3">
    <location>
        <begin position="57"/>
        <end position="72"/>
    </location>
</feature>
<sequence>MFRSLAAPTLRSMQRAQPLASRTLVSSVLLSRDAYDAEKVANLKTELKQRGLSTNGKRADLIRRLLEDDKQKSGGSPAPSTPSSVTQPKARMASTKRATKSESSPKEARPSMSAGNVGVDGSAGPTVSHPPDMEPGQVSSNLGDAIERGIVPEKPVPVEANPPGVPPQSTPTAPVTFEVKIPYEAEVPDAGPEIPLVTAYFHPETPTYEAPPIKPPLKVITVSGDSTYPGGGVSHPGQDDTFADELPQSGQSSQSSDQSIRSALDGLVSAVRRDLGLSSTTETEQRLKSAAGSIIKEAREGVSRLGSGSSSASYSTSTVAASSGPDSYSGGSTRALSDEEQRGLYVLGGIVAGGFLLGSLGKPSKRRVERVKAEIEQIKRQTVNEDLAALVQRAEEALKAL</sequence>
<dbReference type="Pfam" id="PF02037">
    <property type="entry name" value="SAP"/>
    <property type="match status" value="1"/>
</dbReference>
<feature type="region of interest" description="Disordered" evidence="3">
    <location>
        <begin position="301"/>
        <end position="335"/>
    </location>
</feature>
<organism evidence="5 6">
    <name type="scientific">Acaromyces ingoldii</name>
    <dbReference type="NCBI Taxonomy" id="215250"/>
    <lineage>
        <taxon>Eukaryota</taxon>
        <taxon>Fungi</taxon>
        <taxon>Dikarya</taxon>
        <taxon>Basidiomycota</taxon>
        <taxon>Ustilaginomycotina</taxon>
        <taxon>Exobasidiomycetes</taxon>
        <taxon>Exobasidiales</taxon>
        <taxon>Cryptobasidiaceae</taxon>
        <taxon>Acaromyces</taxon>
    </lineage>
</organism>
<evidence type="ECO:0000256" key="2">
    <source>
        <dbReference type="ARBA" id="ARBA00046328"/>
    </source>
</evidence>
<dbReference type="InterPro" id="IPR003034">
    <property type="entry name" value="SAP_dom"/>
</dbReference>
<feature type="compositionally biased region" description="Basic and acidic residues" evidence="3">
    <location>
        <begin position="99"/>
        <end position="109"/>
    </location>
</feature>
<dbReference type="InterPro" id="IPR036361">
    <property type="entry name" value="SAP_dom_sf"/>
</dbReference>
<evidence type="ECO:0000259" key="4">
    <source>
        <dbReference type="PROSITE" id="PS50800"/>
    </source>
</evidence>
<feature type="compositionally biased region" description="Polar residues" evidence="3">
    <location>
        <begin position="325"/>
        <end position="335"/>
    </location>
</feature>
<comment type="similarity">
    <text evidence="2">Belongs to the SAP domain-containing ribonucleoprotein family.</text>
</comment>
<protein>
    <recommendedName>
        <fullName evidence="4">SAP domain-containing protein</fullName>
    </recommendedName>
</protein>
<dbReference type="PANTHER" id="PTHR46551:SF1">
    <property type="entry name" value="SAP DOMAIN-CONTAINING RIBONUCLEOPROTEIN"/>
    <property type="match status" value="1"/>
</dbReference>
<proteinExistence type="inferred from homology"/>
<feature type="region of interest" description="Disordered" evidence="3">
    <location>
        <begin position="222"/>
        <end position="264"/>
    </location>
</feature>
<feature type="region of interest" description="Disordered" evidence="3">
    <location>
        <begin position="49"/>
        <end position="173"/>
    </location>
</feature>
<name>A0A316YR81_9BASI</name>
<keyword evidence="1" id="KW-0597">Phosphoprotein</keyword>
<dbReference type="PANTHER" id="PTHR46551">
    <property type="entry name" value="SAP DOMAIN-CONTAINING RIBONUCLEOPROTEIN"/>
    <property type="match status" value="1"/>
</dbReference>
<reference evidence="5 6" key="1">
    <citation type="journal article" date="2018" name="Mol. Biol. Evol.">
        <title>Broad Genomic Sampling Reveals a Smut Pathogenic Ancestry of the Fungal Clade Ustilaginomycotina.</title>
        <authorList>
            <person name="Kijpornyongpan T."/>
            <person name="Mondo S.J."/>
            <person name="Barry K."/>
            <person name="Sandor L."/>
            <person name="Lee J."/>
            <person name="Lipzen A."/>
            <person name="Pangilinan J."/>
            <person name="LaButti K."/>
            <person name="Hainaut M."/>
            <person name="Henrissat B."/>
            <person name="Grigoriev I.V."/>
            <person name="Spatafora J.W."/>
            <person name="Aime M.C."/>
        </authorList>
    </citation>
    <scope>NUCLEOTIDE SEQUENCE [LARGE SCALE GENOMIC DNA]</scope>
    <source>
        <strain evidence="5 6">MCA 4198</strain>
    </source>
</reference>
<dbReference type="STRING" id="215250.A0A316YR81"/>
<feature type="domain" description="SAP" evidence="4">
    <location>
        <begin position="35"/>
        <end position="69"/>
    </location>
</feature>
<dbReference type="AlphaFoldDB" id="A0A316YR81"/>
<evidence type="ECO:0000256" key="3">
    <source>
        <dbReference type="SAM" id="MobiDB-lite"/>
    </source>
</evidence>
<dbReference type="OrthoDB" id="1476984at2759"/>
<dbReference type="RefSeq" id="XP_025378939.1">
    <property type="nucleotide sequence ID" value="XM_025524828.1"/>
</dbReference>
<feature type="compositionally biased region" description="Low complexity" evidence="3">
    <location>
        <begin position="306"/>
        <end position="324"/>
    </location>
</feature>
<evidence type="ECO:0000256" key="1">
    <source>
        <dbReference type="ARBA" id="ARBA00022553"/>
    </source>
</evidence>
<feature type="compositionally biased region" description="Low complexity" evidence="3">
    <location>
        <begin position="73"/>
        <end position="84"/>
    </location>
</feature>
<dbReference type="GO" id="GO:0016973">
    <property type="term" value="P:poly(A)+ mRNA export from nucleus"/>
    <property type="evidence" value="ECO:0007669"/>
    <property type="project" value="TreeGrafter"/>
</dbReference>
<dbReference type="GeneID" id="37046744"/>
<dbReference type="EMBL" id="KZ819635">
    <property type="protein sequence ID" value="PWN91741.1"/>
    <property type="molecule type" value="Genomic_DNA"/>
</dbReference>
<evidence type="ECO:0000313" key="6">
    <source>
        <dbReference type="Proteomes" id="UP000245768"/>
    </source>
</evidence>